<protein>
    <recommendedName>
        <fullName evidence="4">Lipoprotein</fullName>
    </recommendedName>
</protein>
<gene>
    <name evidence="2" type="ORF">KS407_00750</name>
</gene>
<keyword evidence="1" id="KW-0732">Signal</keyword>
<dbReference type="Proteomes" id="UP000790580">
    <property type="component" value="Unassembled WGS sequence"/>
</dbReference>
<comment type="caution">
    <text evidence="2">The sequence shown here is derived from an EMBL/GenBank/DDBJ whole genome shotgun (WGS) entry which is preliminary data.</text>
</comment>
<evidence type="ECO:0000313" key="3">
    <source>
        <dbReference type="Proteomes" id="UP000790580"/>
    </source>
</evidence>
<organism evidence="2 3">
    <name type="scientific">Evansella alkalicola</name>
    <dbReference type="NCBI Taxonomy" id="745819"/>
    <lineage>
        <taxon>Bacteria</taxon>
        <taxon>Bacillati</taxon>
        <taxon>Bacillota</taxon>
        <taxon>Bacilli</taxon>
        <taxon>Bacillales</taxon>
        <taxon>Bacillaceae</taxon>
        <taxon>Evansella</taxon>
    </lineage>
</organism>
<evidence type="ECO:0000256" key="1">
    <source>
        <dbReference type="SAM" id="SignalP"/>
    </source>
</evidence>
<proteinExistence type="predicted"/>
<reference evidence="2 3" key="1">
    <citation type="submission" date="2021-06" db="EMBL/GenBank/DDBJ databases">
        <title>Bacillus sp. RD4P76, an endophyte from a halophyte.</title>
        <authorList>
            <person name="Sun J.-Q."/>
        </authorList>
    </citation>
    <scope>NUCLEOTIDE SEQUENCE [LARGE SCALE GENOMIC DNA]</scope>
    <source>
        <strain evidence="2 3">JCM 17098</strain>
    </source>
</reference>
<dbReference type="PROSITE" id="PS51257">
    <property type="entry name" value="PROKAR_LIPOPROTEIN"/>
    <property type="match status" value="1"/>
</dbReference>
<accession>A0ABS6JN31</accession>
<dbReference type="EMBL" id="JAHQCR010000008">
    <property type="protein sequence ID" value="MBU9719966.1"/>
    <property type="molecule type" value="Genomic_DNA"/>
</dbReference>
<name>A0ABS6JN31_9BACI</name>
<sequence length="161" mass="18387">MRKLVFLLLMMVIFSACNTTKEALPAEKPEDFAFSLKYGITAANEINTYDNTYTKDLVEDGTATTELVLSDEELETIYEKFRSADVLALPEEKGGSACMEPYNRYELTMTANGEDYQLSWDLSCESRALNKWDRTLNVIIREMIFPKEEYQSLPEPTGGYD</sequence>
<feature type="signal peptide" evidence="1">
    <location>
        <begin position="1"/>
        <end position="18"/>
    </location>
</feature>
<evidence type="ECO:0008006" key="4">
    <source>
        <dbReference type="Google" id="ProtNLM"/>
    </source>
</evidence>
<keyword evidence="3" id="KW-1185">Reference proteome</keyword>
<feature type="chain" id="PRO_5046150717" description="Lipoprotein" evidence="1">
    <location>
        <begin position="19"/>
        <end position="161"/>
    </location>
</feature>
<dbReference type="RefSeq" id="WP_088077174.1">
    <property type="nucleotide sequence ID" value="NZ_JAHQCR010000008.1"/>
</dbReference>
<evidence type="ECO:0000313" key="2">
    <source>
        <dbReference type="EMBL" id="MBU9719966.1"/>
    </source>
</evidence>